<organism evidence="7 8">
    <name type="scientific">Hominenteromicrobium mulieris</name>
    <dbReference type="NCBI Taxonomy" id="2885357"/>
    <lineage>
        <taxon>Bacteria</taxon>
        <taxon>Bacillati</taxon>
        <taxon>Bacillota</taxon>
        <taxon>Clostridia</taxon>
        <taxon>Eubacteriales</taxon>
        <taxon>Oscillospiraceae</taxon>
        <taxon>Hominenteromicrobium</taxon>
    </lineage>
</organism>
<gene>
    <name evidence="7" type="ORF">LKD31_12960</name>
</gene>
<dbReference type="SMART" id="SM00863">
    <property type="entry name" value="tRNA_SAD"/>
    <property type="match status" value="1"/>
</dbReference>
<keyword evidence="4" id="KW-0862">Zinc</keyword>
<dbReference type="EMBL" id="JAJEQC010000019">
    <property type="protein sequence ID" value="MCC2137903.1"/>
    <property type="molecule type" value="Genomic_DNA"/>
</dbReference>
<evidence type="ECO:0000313" key="8">
    <source>
        <dbReference type="Proteomes" id="UP001199424"/>
    </source>
</evidence>
<dbReference type="GO" id="GO:0002161">
    <property type="term" value="F:aminoacyl-tRNA deacylase activity"/>
    <property type="evidence" value="ECO:0007669"/>
    <property type="project" value="UniProtKB-ARBA"/>
</dbReference>
<dbReference type="GO" id="GO:0006419">
    <property type="term" value="P:alanyl-tRNA aminoacylation"/>
    <property type="evidence" value="ECO:0007669"/>
    <property type="project" value="InterPro"/>
</dbReference>
<comment type="subcellular location">
    <subcellularLocation>
        <location evidence="2">Cytoplasm</location>
    </subcellularLocation>
</comment>
<keyword evidence="8" id="KW-1185">Reference proteome</keyword>
<dbReference type="GO" id="GO:0005524">
    <property type="term" value="F:ATP binding"/>
    <property type="evidence" value="ECO:0007669"/>
    <property type="project" value="InterPro"/>
</dbReference>
<name>A0AAE3ANK9_9FIRM</name>
<dbReference type="GO" id="GO:0005737">
    <property type="term" value="C:cytoplasm"/>
    <property type="evidence" value="ECO:0007669"/>
    <property type="project" value="UniProtKB-SubCell"/>
</dbReference>
<sequence length="405" mass="44585">MSCEKLYLTAPEMLECTARVVSCTPNKNDGYDLETDRTPFFPEGGGQLSDIGTVYDPMQGFVPVTHCFEANGTVLHRTGKPFAVGEIVTLKVDAAKRLKYTQQHTGEHLLSHAYDVLFGAENVGFHMAGDVVTIDLDHDLSDEEIEAGEKYANELVWKNAPVRIFNVDASELPNLPLRKKNEKLHGEVRIVEVEDGDHTEMCTCCGTHFMSTAPVGLIKVLEHMRYKSGCRITFACGVLALEHFTKENAELRRTAAALSVKPDGVFDALARKEEQVQGLNQKLREKNAQLAKLYSEKLHAEAQENFIAAYLPVDFDACKTIAETLCADDKFSAVLFCNESDRLRYICARGKNGALDCRAAAQKINALLGAKGGGSPVTSQGSCPKTAETEQKLREILSEPLQNLN</sequence>
<proteinExistence type="predicted"/>
<dbReference type="InterPro" id="IPR012947">
    <property type="entry name" value="tRNA_SAD"/>
</dbReference>
<keyword evidence="5" id="KW-0175">Coiled coil</keyword>
<feature type="coiled-coil region" evidence="5">
    <location>
        <begin position="241"/>
        <end position="303"/>
    </location>
</feature>
<dbReference type="PANTHER" id="PTHR43462:SF1">
    <property type="entry name" value="ALANYL-TRNA EDITING PROTEIN AARSD1"/>
    <property type="match status" value="1"/>
</dbReference>
<evidence type="ECO:0000259" key="6">
    <source>
        <dbReference type="PROSITE" id="PS50860"/>
    </source>
</evidence>
<dbReference type="InterPro" id="IPR018163">
    <property type="entry name" value="Thr/Ala-tRNA-synth_IIc_edit"/>
</dbReference>
<evidence type="ECO:0000256" key="5">
    <source>
        <dbReference type="SAM" id="Coils"/>
    </source>
</evidence>
<dbReference type="Gene3D" id="3.30.980.10">
    <property type="entry name" value="Threonyl-trna Synthetase, Chain A, domain 2"/>
    <property type="match status" value="1"/>
</dbReference>
<keyword evidence="3" id="KW-0479">Metal-binding</keyword>
<dbReference type="GO" id="GO:0004813">
    <property type="term" value="F:alanine-tRNA ligase activity"/>
    <property type="evidence" value="ECO:0007669"/>
    <property type="project" value="InterPro"/>
</dbReference>
<protein>
    <recommendedName>
        <fullName evidence="6">Alanyl-transfer RNA synthetases family profile domain-containing protein</fullName>
    </recommendedName>
</protein>
<dbReference type="InterPro" id="IPR051335">
    <property type="entry name" value="Alanyl-tRNA_Editing_Enzymes"/>
</dbReference>
<comment type="caution">
    <text evidence="7">The sequence shown here is derived from an EMBL/GenBank/DDBJ whole genome shotgun (WGS) entry which is preliminary data.</text>
</comment>
<evidence type="ECO:0000256" key="3">
    <source>
        <dbReference type="ARBA" id="ARBA00022723"/>
    </source>
</evidence>
<dbReference type="InterPro" id="IPR018165">
    <property type="entry name" value="Ala-tRNA-synth_IIc_core"/>
</dbReference>
<accession>A0AAE3ANK9</accession>
<dbReference type="SUPFAM" id="SSF55186">
    <property type="entry name" value="ThrRS/AlaRS common domain"/>
    <property type="match status" value="1"/>
</dbReference>
<evidence type="ECO:0000256" key="4">
    <source>
        <dbReference type="ARBA" id="ARBA00022833"/>
    </source>
</evidence>
<evidence type="ECO:0000256" key="2">
    <source>
        <dbReference type="ARBA" id="ARBA00004496"/>
    </source>
</evidence>
<feature type="domain" description="Alanyl-transfer RNA synthetases family profile" evidence="6">
    <location>
        <begin position="1"/>
        <end position="231"/>
    </location>
</feature>
<dbReference type="GO" id="GO:0046872">
    <property type="term" value="F:metal ion binding"/>
    <property type="evidence" value="ECO:0007669"/>
    <property type="project" value="UniProtKB-KW"/>
</dbReference>
<dbReference type="PANTHER" id="PTHR43462">
    <property type="entry name" value="ALANYL-TRNA EDITING PROTEIN"/>
    <property type="match status" value="1"/>
</dbReference>
<dbReference type="SUPFAM" id="SSF50447">
    <property type="entry name" value="Translation proteins"/>
    <property type="match status" value="1"/>
</dbReference>
<dbReference type="Gene3D" id="2.40.30.130">
    <property type="match status" value="1"/>
</dbReference>
<dbReference type="Gene3D" id="3.10.310.40">
    <property type="match status" value="1"/>
</dbReference>
<comment type="cofactor">
    <cofactor evidence="1">
        <name>Zn(2+)</name>
        <dbReference type="ChEBI" id="CHEBI:29105"/>
    </cofactor>
</comment>
<dbReference type="PROSITE" id="PS50860">
    <property type="entry name" value="AA_TRNA_LIGASE_II_ALA"/>
    <property type="match status" value="1"/>
</dbReference>
<reference evidence="7" key="1">
    <citation type="submission" date="2021-10" db="EMBL/GenBank/DDBJ databases">
        <title>Anaerobic single-cell dispensing facilitates the cultivation of human gut bacteria.</title>
        <authorList>
            <person name="Afrizal A."/>
        </authorList>
    </citation>
    <scope>NUCLEOTIDE SEQUENCE</scope>
    <source>
        <strain evidence="7">CLA-AA-H250</strain>
    </source>
</reference>
<dbReference type="AlphaFoldDB" id="A0AAE3ANK9"/>
<dbReference type="InterPro" id="IPR009000">
    <property type="entry name" value="Transl_B-barrel_sf"/>
</dbReference>
<evidence type="ECO:0000313" key="7">
    <source>
        <dbReference type="EMBL" id="MCC2137903.1"/>
    </source>
</evidence>
<evidence type="ECO:0000256" key="1">
    <source>
        <dbReference type="ARBA" id="ARBA00001947"/>
    </source>
</evidence>
<dbReference type="GO" id="GO:0003676">
    <property type="term" value="F:nucleic acid binding"/>
    <property type="evidence" value="ECO:0007669"/>
    <property type="project" value="InterPro"/>
</dbReference>
<dbReference type="RefSeq" id="WP_308450040.1">
    <property type="nucleotide sequence ID" value="NZ_JAJEQC010000019.1"/>
</dbReference>
<dbReference type="Proteomes" id="UP001199424">
    <property type="component" value="Unassembled WGS sequence"/>
</dbReference>